<dbReference type="GO" id="GO:0005506">
    <property type="term" value="F:iron ion binding"/>
    <property type="evidence" value="ECO:0007669"/>
    <property type="project" value="InterPro"/>
</dbReference>
<evidence type="ECO:0000256" key="7">
    <source>
        <dbReference type="ARBA" id="ARBA00022824"/>
    </source>
</evidence>
<feature type="binding site" description="axial binding residue" evidence="13">
    <location>
        <position position="474"/>
    </location>
    <ligand>
        <name>heme</name>
        <dbReference type="ChEBI" id="CHEBI:30413"/>
    </ligand>
    <ligandPart>
        <name>Fe</name>
        <dbReference type="ChEBI" id="CHEBI:18248"/>
    </ligandPart>
</feature>
<dbReference type="PROSITE" id="PS00086">
    <property type="entry name" value="CYTOCHROME_P450"/>
    <property type="match status" value="1"/>
</dbReference>
<dbReference type="InterPro" id="IPR001128">
    <property type="entry name" value="Cyt_P450"/>
</dbReference>
<evidence type="ECO:0000313" key="16">
    <source>
        <dbReference type="Proteomes" id="UP000297703"/>
    </source>
</evidence>
<protein>
    <submittedName>
        <fullName evidence="15">L-threonine 3-dehydrogenase</fullName>
    </submittedName>
</protein>
<evidence type="ECO:0000256" key="13">
    <source>
        <dbReference type="PIRSR" id="PIRSR602401-1"/>
    </source>
</evidence>
<dbReference type="AlphaFoldDB" id="A0A4D9DL24"/>
<evidence type="ECO:0000256" key="5">
    <source>
        <dbReference type="ARBA" id="ARBA00022617"/>
    </source>
</evidence>
<evidence type="ECO:0000256" key="1">
    <source>
        <dbReference type="ARBA" id="ARBA00001971"/>
    </source>
</evidence>
<dbReference type="PANTHER" id="PTHR24300:SF84">
    <property type="entry name" value="CYTOCHROME P450, FAMILY 2, SUBFAMILY T, POLYPEPTIDE 4"/>
    <property type="match status" value="1"/>
</dbReference>
<dbReference type="GO" id="GO:0016712">
    <property type="term" value="F:oxidoreductase activity, acting on paired donors, with incorporation or reduction of molecular oxygen, reduced flavin or flavoprotein as one donor, and incorporation of one atom of oxygen"/>
    <property type="evidence" value="ECO:0007669"/>
    <property type="project" value="TreeGrafter"/>
</dbReference>
<dbReference type="PANTHER" id="PTHR24300">
    <property type="entry name" value="CYTOCHROME P450 508A4-RELATED"/>
    <property type="match status" value="1"/>
</dbReference>
<organism evidence="15 16">
    <name type="scientific">Platysternon megacephalum</name>
    <name type="common">big-headed turtle</name>
    <dbReference type="NCBI Taxonomy" id="55544"/>
    <lineage>
        <taxon>Eukaryota</taxon>
        <taxon>Metazoa</taxon>
        <taxon>Chordata</taxon>
        <taxon>Craniata</taxon>
        <taxon>Vertebrata</taxon>
        <taxon>Euteleostomi</taxon>
        <taxon>Archelosauria</taxon>
        <taxon>Testudinata</taxon>
        <taxon>Testudines</taxon>
        <taxon>Cryptodira</taxon>
        <taxon>Durocryptodira</taxon>
        <taxon>Testudinoidea</taxon>
        <taxon>Platysternidae</taxon>
        <taxon>Platysternon</taxon>
    </lineage>
</organism>
<evidence type="ECO:0000256" key="3">
    <source>
        <dbReference type="ARBA" id="ARBA00004406"/>
    </source>
</evidence>
<dbReference type="STRING" id="55544.A0A4D9DL24"/>
<dbReference type="OrthoDB" id="3934656at2759"/>
<dbReference type="PRINTS" id="PR00463">
    <property type="entry name" value="EP450I"/>
</dbReference>
<comment type="caution">
    <text evidence="15">The sequence shown here is derived from an EMBL/GenBank/DDBJ whole genome shotgun (WGS) entry which is preliminary data.</text>
</comment>
<evidence type="ECO:0000256" key="12">
    <source>
        <dbReference type="ARBA" id="ARBA00023136"/>
    </source>
</evidence>
<dbReference type="FunFam" id="1.10.630.10:FF:000238">
    <property type="entry name" value="Cytochrome P450 2A6"/>
    <property type="match status" value="1"/>
</dbReference>
<evidence type="ECO:0000256" key="6">
    <source>
        <dbReference type="ARBA" id="ARBA00022723"/>
    </source>
</evidence>
<keyword evidence="9 14" id="KW-0560">Oxidoreductase</keyword>
<evidence type="ECO:0000256" key="8">
    <source>
        <dbReference type="ARBA" id="ARBA00022848"/>
    </source>
</evidence>
<dbReference type="InterPro" id="IPR036396">
    <property type="entry name" value="Cyt_P450_sf"/>
</dbReference>
<keyword evidence="12" id="KW-0472">Membrane</keyword>
<keyword evidence="7" id="KW-0256">Endoplasmic reticulum</keyword>
<dbReference type="InterPro" id="IPR017972">
    <property type="entry name" value="Cyt_P450_CS"/>
</dbReference>
<accession>A0A4D9DL24</accession>
<dbReference type="GO" id="GO:0019373">
    <property type="term" value="P:epoxygenase P450 pathway"/>
    <property type="evidence" value="ECO:0007669"/>
    <property type="project" value="TreeGrafter"/>
</dbReference>
<evidence type="ECO:0000256" key="10">
    <source>
        <dbReference type="ARBA" id="ARBA00023004"/>
    </source>
</evidence>
<proteinExistence type="inferred from homology"/>
<dbReference type="InterPro" id="IPR050182">
    <property type="entry name" value="Cytochrome_P450_fam2"/>
</dbReference>
<dbReference type="GO" id="GO:0006805">
    <property type="term" value="P:xenobiotic metabolic process"/>
    <property type="evidence" value="ECO:0007669"/>
    <property type="project" value="TreeGrafter"/>
</dbReference>
<reference evidence="15 16" key="1">
    <citation type="submission" date="2019-04" db="EMBL/GenBank/DDBJ databases">
        <title>Draft genome of the big-headed turtle Platysternon megacephalum.</title>
        <authorList>
            <person name="Gong S."/>
        </authorList>
    </citation>
    <scope>NUCLEOTIDE SEQUENCE [LARGE SCALE GENOMIC DNA]</scope>
    <source>
        <strain evidence="15">DO16091913</strain>
        <tissue evidence="15">Muscle</tissue>
    </source>
</reference>
<dbReference type="PRINTS" id="PR01957">
    <property type="entry name" value="EP450ICYP2F"/>
</dbReference>
<dbReference type="Proteomes" id="UP000297703">
    <property type="component" value="Unassembled WGS sequence"/>
</dbReference>
<dbReference type="Gene3D" id="1.10.630.10">
    <property type="entry name" value="Cytochrome P450"/>
    <property type="match status" value="1"/>
</dbReference>
<keyword evidence="11 14" id="KW-0503">Monooxygenase</keyword>
<evidence type="ECO:0000256" key="4">
    <source>
        <dbReference type="ARBA" id="ARBA00010617"/>
    </source>
</evidence>
<evidence type="ECO:0000256" key="14">
    <source>
        <dbReference type="RuleBase" id="RU000461"/>
    </source>
</evidence>
<keyword evidence="6 13" id="KW-0479">Metal-binding</keyword>
<dbReference type="Pfam" id="PF00067">
    <property type="entry name" value="p450"/>
    <property type="match status" value="1"/>
</dbReference>
<dbReference type="InterPro" id="IPR002401">
    <property type="entry name" value="Cyt_P450_E_grp-I"/>
</dbReference>
<dbReference type="GO" id="GO:0008392">
    <property type="term" value="F:arachidonate epoxygenase activity"/>
    <property type="evidence" value="ECO:0007669"/>
    <property type="project" value="TreeGrafter"/>
</dbReference>
<keyword evidence="16" id="KW-1185">Reference proteome</keyword>
<sequence length="529" mass="60116">MWPTPASRAPASSPYKPCVVQSVMRCLSKRLTQPEVPAERHRRPFSCPWGAPADLPRGAPNIEPLFDRLLIFRSDRRNPPELSERYGPVYTLHLGSRPVVVLCGYQAVKEALLDQAEEFSGRGDLPVVFRFTQGNGVVLSNGEKWKVLRRFALQTLRNFGMGKRSLEERIQQEAQCLGQELAQTQSAPFDPTFLISRAVSNVICSIVFGDRFEYQDWSFLTWVGLINQNFQLLSSPWGQMYNIFPGPMSCLPGPHNRIFENFEQLRLFVLERVTMHQESFDPNGPRDFIDCFLLKMEQENQDPLSYFQTETLVMTTHNLFFAGTETVSTTLRYGFLLLMKYPEIQGELRGPGELRSGSKLLSIFYIDQVIGRHRSPSVEDRSRMPYTDAVIHEVQRFGDVIPMGVPHAVTRDTRFRGFLLPEGTNVLPLLFSVHNDPAQFKDPATFDPAHFLDPSGGFRKHDAFMAFSTGKRICLGEGLARMELFLFFAAVLQRFALTPLGRPEDIDISPLMSGLGNVPRPYEFRAVPR</sequence>
<dbReference type="PRINTS" id="PR00385">
    <property type="entry name" value="P450"/>
</dbReference>
<keyword evidence="10 13" id="KW-0408">Iron</keyword>
<keyword evidence="8" id="KW-0492">Microsome</keyword>
<dbReference type="GO" id="GO:0019825">
    <property type="term" value="F:oxygen binding"/>
    <property type="evidence" value="ECO:0007669"/>
    <property type="project" value="InterPro"/>
</dbReference>
<comment type="similarity">
    <text evidence="4 14">Belongs to the cytochrome P450 family.</text>
</comment>
<dbReference type="EMBL" id="QXTE01000696">
    <property type="protein sequence ID" value="TFJ96339.1"/>
    <property type="molecule type" value="Genomic_DNA"/>
</dbReference>
<evidence type="ECO:0000256" key="9">
    <source>
        <dbReference type="ARBA" id="ARBA00023002"/>
    </source>
</evidence>
<comment type="cofactor">
    <cofactor evidence="1 13">
        <name>heme</name>
        <dbReference type="ChEBI" id="CHEBI:30413"/>
    </cofactor>
</comment>
<gene>
    <name evidence="15" type="ORF">DR999_PMT21873</name>
</gene>
<keyword evidence="5 13" id="KW-0349">Heme</keyword>
<evidence type="ECO:0000313" key="15">
    <source>
        <dbReference type="EMBL" id="TFJ96339.1"/>
    </source>
</evidence>
<reference evidence="15 16" key="2">
    <citation type="submission" date="2019-04" db="EMBL/GenBank/DDBJ databases">
        <title>The genome sequence of big-headed turtle.</title>
        <authorList>
            <person name="Gong S."/>
        </authorList>
    </citation>
    <scope>NUCLEOTIDE SEQUENCE [LARGE SCALE GENOMIC DNA]</scope>
    <source>
        <strain evidence="15">DO16091913</strain>
        <tissue evidence="15">Muscle</tissue>
    </source>
</reference>
<evidence type="ECO:0000256" key="11">
    <source>
        <dbReference type="ARBA" id="ARBA00023033"/>
    </source>
</evidence>
<dbReference type="GO" id="GO:0020037">
    <property type="term" value="F:heme binding"/>
    <property type="evidence" value="ECO:0007669"/>
    <property type="project" value="InterPro"/>
</dbReference>
<name>A0A4D9DL24_9SAUR</name>
<dbReference type="CDD" id="cd11026">
    <property type="entry name" value="CYP2"/>
    <property type="match status" value="1"/>
</dbReference>
<dbReference type="GO" id="GO:0005789">
    <property type="term" value="C:endoplasmic reticulum membrane"/>
    <property type="evidence" value="ECO:0007669"/>
    <property type="project" value="UniProtKB-SubCell"/>
</dbReference>
<dbReference type="SUPFAM" id="SSF48264">
    <property type="entry name" value="Cytochrome P450"/>
    <property type="match status" value="1"/>
</dbReference>
<evidence type="ECO:0000256" key="2">
    <source>
        <dbReference type="ARBA" id="ARBA00004174"/>
    </source>
</evidence>
<comment type="subcellular location">
    <subcellularLocation>
        <location evidence="3">Endoplasmic reticulum membrane</location>
        <topology evidence="3">Peripheral membrane protein</topology>
    </subcellularLocation>
    <subcellularLocation>
        <location evidence="2">Microsome membrane</location>
        <topology evidence="2">Peripheral membrane protein</topology>
    </subcellularLocation>
</comment>
<dbReference type="InterPro" id="IPR020469">
    <property type="entry name" value="Cyt_P450_CYP2_fam"/>
</dbReference>